<organism evidence="4">
    <name type="scientific">Salix viminalis</name>
    <name type="common">Common osier</name>
    <name type="synonym">Basket willow</name>
    <dbReference type="NCBI Taxonomy" id="40686"/>
    <lineage>
        <taxon>Eukaryota</taxon>
        <taxon>Viridiplantae</taxon>
        <taxon>Streptophyta</taxon>
        <taxon>Embryophyta</taxon>
        <taxon>Tracheophyta</taxon>
        <taxon>Spermatophyta</taxon>
        <taxon>Magnoliopsida</taxon>
        <taxon>eudicotyledons</taxon>
        <taxon>Gunneridae</taxon>
        <taxon>Pentapetalae</taxon>
        <taxon>rosids</taxon>
        <taxon>fabids</taxon>
        <taxon>Malpighiales</taxon>
        <taxon>Salicaceae</taxon>
        <taxon>Saliceae</taxon>
        <taxon>Salix</taxon>
    </lineage>
</organism>
<dbReference type="Gene3D" id="1.20.1250.20">
    <property type="entry name" value="MFS general substrate transporter like domains"/>
    <property type="match status" value="1"/>
</dbReference>
<sequence>MAVPELAVLYIQAIEDEPVDEASGILSRIYSVENEINALKESIESEKRKLKILLEKNTFSTVRGASSDHVVCRGLNAGITVEVAQQYMNINTIIFLDLLQPFLSLVLALNALGSIIKIAFEDRYGRKRCGEDDLDVQLHYLHCGVRVMFQKAFVHALGTSQLYFSPGMGTTPWIVKSEIYPLRYEGIGGGITAVANWT</sequence>
<dbReference type="PANTHER" id="PTHR48020">
    <property type="entry name" value="PROTON MYO-INOSITOL COTRANSPORTER"/>
    <property type="match status" value="1"/>
</dbReference>
<feature type="transmembrane region" description="Helical" evidence="3">
    <location>
        <begin position="98"/>
        <end position="120"/>
    </location>
</feature>
<keyword evidence="3" id="KW-0472">Membrane</keyword>
<feature type="coiled-coil region" evidence="2">
    <location>
        <begin position="29"/>
        <end position="56"/>
    </location>
</feature>
<evidence type="ECO:0000256" key="1">
    <source>
        <dbReference type="ARBA" id="ARBA00022448"/>
    </source>
</evidence>
<accession>A0A6N2K158</accession>
<keyword evidence="1" id="KW-0813">Transport</keyword>
<reference evidence="4" key="1">
    <citation type="submission" date="2019-03" db="EMBL/GenBank/DDBJ databases">
        <authorList>
            <person name="Mank J."/>
            <person name="Almeida P."/>
        </authorList>
    </citation>
    <scope>NUCLEOTIDE SEQUENCE</scope>
    <source>
        <strain evidence="4">78183</strain>
    </source>
</reference>
<protein>
    <submittedName>
        <fullName evidence="4">Uncharacterized protein</fullName>
    </submittedName>
</protein>
<dbReference type="AlphaFoldDB" id="A0A6N2K158"/>
<evidence type="ECO:0000256" key="2">
    <source>
        <dbReference type="SAM" id="Coils"/>
    </source>
</evidence>
<evidence type="ECO:0000313" key="4">
    <source>
        <dbReference type="EMBL" id="VFU21783.1"/>
    </source>
</evidence>
<keyword evidence="3" id="KW-0812">Transmembrane</keyword>
<gene>
    <name evidence="4" type="ORF">SVIM_LOCUS16637</name>
</gene>
<dbReference type="InterPro" id="IPR050814">
    <property type="entry name" value="Myo-inositol_Transporter"/>
</dbReference>
<evidence type="ECO:0000256" key="3">
    <source>
        <dbReference type="SAM" id="Phobius"/>
    </source>
</evidence>
<dbReference type="InterPro" id="IPR036259">
    <property type="entry name" value="MFS_trans_sf"/>
</dbReference>
<keyword evidence="2" id="KW-0175">Coiled coil</keyword>
<dbReference type="GO" id="GO:0016020">
    <property type="term" value="C:membrane"/>
    <property type="evidence" value="ECO:0007669"/>
    <property type="project" value="TreeGrafter"/>
</dbReference>
<proteinExistence type="predicted"/>
<name>A0A6N2K158_SALVM</name>
<dbReference type="EMBL" id="CAADRP010000014">
    <property type="protein sequence ID" value="VFU21783.1"/>
    <property type="molecule type" value="Genomic_DNA"/>
</dbReference>
<dbReference type="PANTHER" id="PTHR48020:SF24">
    <property type="entry name" value="INOSITOL TRANSPORTER 4"/>
    <property type="match status" value="1"/>
</dbReference>
<dbReference type="GO" id="GO:0005366">
    <property type="term" value="F:myo-inositol:proton symporter activity"/>
    <property type="evidence" value="ECO:0007669"/>
    <property type="project" value="TreeGrafter"/>
</dbReference>
<keyword evidence="3" id="KW-1133">Transmembrane helix</keyword>